<keyword evidence="1" id="KW-0175">Coiled coil</keyword>
<gene>
    <name evidence="2" type="ORF">OS493_035578</name>
</gene>
<comment type="caution">
    <text evidence="2">The sequence shown here is derived from an EMBL/GenBank/DDBJ whole genome shotgun (WGS) entry which is preliminary data.</text>
</comment>
<proteinExistence type="predicted"/>
<accession>A0A9W9ZZD4</accession>
<dbReference type="Pfam" id="PF20912">
    <property type="entry name" value="RPC3_helical"/>
    <property type="match status" value="1"/>
</dbReference>
<keyword evidence="3" id="KW-1185">Reference proteome</keyword>
<dbReference type="Gene3D" id="6.10.140.1450">
    <property type="match status" value="1"/>
</dbReference>
<dbReference type="EMBL" id="MU825450">
    <property type="protein sequence ID" value="KAJ7388794.1"/>
    <property type="molecule type" value="Genomic_DNA"/>
</dbReference>
<evidence type="ECO:0000313" key="3">
    <source>
        <dbReference type="Proteomes" id="UP001163046"/>
    </source>
</evidence>
<protein>
    <submittedName>
        <fullName evidence="2">Uncharacterized protein</fullName>
    </submittedName>
</protein>
<name>A0A9W9ZZD4_9CNID</name>
<evidence type="ECO:0000256" key="1">
    <source>
        <dbReference type="SAM" id="Coils"/>
    </source>
</evidence>
<organism evidence="2 3">
    <name type="scientific">Desmophyllum pertusum</name>
    <dbReference type="NCBI Taxonomy" id="174260"/>
    <lineage>
        <taxon>Eukaryota</taxon>
        <taxon>Metazoa</taxon>
        <taxon>Cnidaria</taxon>
        <taxon>Anthozoa</taxon>
        <taxon>Hexacorallia</taxon>
        <taxon>Scleractinia</taxon>
        <taxon>Caryophylliina</taxon>
        <taxon>Caryophylliidae</taxon>
        <taxon>Desmophyllum</taxon>
    </lineage>
</organism>
<dbReference type="OrthoDB" id="272392at2759"/>
<dbReference type="Proteomes" id="UP001163046">
    <property type="component" value="Unassembled WGS sequence"/>
</dbReference>
<dbReference type="AlphaFoldDB" id="A0A9W9ZZD4"/>
<reference evidence="2" key="1">
    <citation type="submission" date="2023-01" db="EMBL/GenBank/DDBJ databases">
        <title>Genome assembly of the deep-sea coral Lophelia pertusa.</title>
        <authorList>
            <person name="Herrera S."/>
            <person name="Cordes E."/>
        </authorList>
    </citation>
    <scope>NUCLEOTIDE SEQUENCE</scope>
    <source>
        <strain evidence="2">USNM1676648</strain>
        <tissue evidence="2">Polyp</tissue>
    </source>
</reference>
<evidence type="ECO:0000313" key="2">
    <source>
        <dbReference type="EMBL" id="KAJ7388794.1"/>
    </source>
</evidence>
<feature type="coiled-coil region" evidence="1">
    <location>
        <begin position="11"/>
        <end position="69"/>
    </location>
</feature>
<sequence length="87" mass="10178">MSRRQTEVQEHRRLVEKEERLEVTINSLKAQHGEETSAEAIAELQELIIPAEREQLRKLKLTLAKLEQSELQVDETIFILSQYIALH</sequence>